<dbReference type="CDD" id="cd07438">
    <property type="entry name" value="PHP_HisPPase_AMP"/>
    <property type="match status" value="1"/>
</dbReference>
<proteinExistence type="predicted"/>
<dbReference type="PANTHER" id="PTHR42924">
    <property type="entry name" value="EXONUCLEASE"/>
    <property type="match status" value="1"/>
</dbReference>
<comment type="caution">
    <text evidence="2">The sequence shown here is derived from an EMBL/GenBank/DDBJ whole genome shotgun (WGS) entry which is preliminary data.</text>
</comment>
<dbReference type="Gene3D" id="3.20.20.140">
    <property type="entry name" value="Metal-dependent hydrolases"/>
    <property type="match status" value="1"/>
</dbReference>
<protein>
    <submittedName>
        <fullName evidence="2">Phosphatase</fullName>
    </submittedName>
</protein>
<dbReference type="InterPro" id="IPR052018">
    <property type="entry name" value="PHP_domain"/>
</dbReference>
<reference evidence="3" key="1">
    <citation type="submission" date="2016-04" db="EMBL/GenBank/DDBJ databases">
        <authorList>
            <person name="Lyu Z."/>
            <person name="Lyu W."/>
        </authorList>
    </citation>
    <scope>NUCLEOTIDE SEQUENCE [LARGE SCALE GENOMIC DNA]</scope>
    <source>
        <strain evidence="3">C44</strain>
    </source>
</reference>
<name>A0A179SRQ7_9BACI</name>
<dbReference type="GO" id="GO:0035312">
    <property type="term" value="F:5'-3' DNA exonuclease activity"/>
    <property type="evidence" value="ECO:0007669"/>
    <property type="project" value="TreeGrafter"/>
</dbReference>
<dbReference type="SUPFAM" id="SSF89550">
    <property type="entry name" value="PHP domain-like"/>
    <property type="match status" value="1"/>
</dbReference>
<dbReference type="Pfam" id="PF02811">
    <property type="entry name" value="PHP"/>
    <property type="match status" value="1"/>
</dbReference>
<organism evidence="2 3">
    <name type="scientific">Metabacillus litoralis</name>
    <dbReference type="NCBI Taxonomy" id="152268"/>
    <lineage>
        <taxon>Bacteria</taxon>
        <taxon>Bacillati</taxon>
        <taxon>Bacillota</taxon>
        <taxon>Bacilli</taxon>
        <taxon>Bacillales</taxon>
        <taxon>Bacillaceae</taxon>
        <taxon>Metabacillus</taxon>
    </lineage>
</organism>
<evidence type="ECO:0000313" key="3">
    <source>
        <dbReference type="Proteomes" id="UP000078534"/>
    </source>
</evidence>
<gene>
    <name evidence="2" type="ORF">A6K24_08140</name>
</gene>
<dbReference type="RefSeq" id="WP_066337114.1">
    <property type="nucleotide sequence ID" value="NZ_LWSG01000034.1"/>
</dbReference>
<evidence type="ECO:0000259" key="1">
    <source>
        <dbReference type="SMART" id="SM00481"/>
    </source>
</evidence>
<dbReference type="GO" id="GO:0004534">
    <property type="term" value="F:5'-3' RNA exonuclease activity"/>
    <property type="evidence" value="ECO:0007669"/>
    <property type="project" value="TreeGrafter"/>
</dbReference>
<sequence>MIDLHCHTNISDNSFSIEEVIELAKDKGVKHLAITDHDTTKGLLQAIQIGQTLGVEIIPGIEISAYDYERNRRAHILGLYITPNHPSIAELCGPLVAKRHEASWQMVKLIKNAGYDITWEEVNALCEDGTGVYKQHIMHALLNKGYTDKIYGDLYQKLFKRGETLQEKGLAFVSIDYIDVLDAIRVIKEAGGIPVLAHPGQFDNFSAVDEWARAGLEGIEVLHPLHDNKDEIKARTIAEKLNLIQTGGSDFHGFYGESANNYIGSKSIGFEHFNQLLERKKVLQMK</sequence>
<dbReference type="InterPro" id="IPR003141">
    <property type="entry name" value="Pol/His_phosphatase_N"/>
</dbReference>
<dbReference type="STRING" id="152268.A6K24_08140"/>
<dbReference type="OrthoDB" id="9804333at2"/>
<dbReference type="InterPro" id="IPR016195">
    <property type="entry name" value="Pol/histidinol_Pase-like"/>
</dbReference>
<keyword evidence="3" id="KW-1185">Reference proteome</keyword>
<feature type="domain" description="Polymerase/histidinol phosphatase N-terminal" evidence="1">
    <location>
        <begin position="2"/>
        <end position="67"/>
    </location>
</feature>
<evidence type="ECO:0000313" key="2">
    <source>
        <dbReference type="EMBL" id="OAS84064.1"/>
    </source>
</evidence>
<dbReference type="PANTHER" id="PTHR42924:SF3">
    <property type="entry name" value="POLYMERASE_HISTIDINOL PHOSPHATASE N-TERMINAL DOMAIN-CONTAINING PROTEIN"/>
    <property type="match status" value="1"/>
</dbReference>
<dbReference type="EMBL" id="LWSG01000034">
    <property type="protein sequence ID" value="OAS84064.1"/>
    <property type="molecule type" value="Genomic_DNA"/>
</dbReference>
<dbReference type="Gene3D" id="1.10.150.650">
    <property type="match status" value="1"/>
</dbReference>
<dbReference type="AlphaFoldDB" id="A0A179SRQ7"/>
<dbReference type="SMART" id="SM00481">
    <property type="entry name" value="POLIIIAc"/>
    <property type="match status" value="1"/>
</dbReference>
<accession>A0A179SRQ7</accession>
<dbReference type="InterPro" id="IPR004013">
    <property type="entry name" value="PHP_dom"/>
</dbReference>
<dbReference type="Proteomes" id="UP000078534">
    <property type="component" value="Unassembled WGS sequence"/>
</dbReference>